<keyword evidence="9" id="KW-1185">Reference proteome</keyword>
<evidence type="ECO:0000256" key="2">
    <source>
        <dbReference type="ARBA" id="ARBA00004496"/>
    </source>
</evidence>
<dbReference type="Gene3D" id="3.30.1330.30">
    <property type="match status" value="1"/>
</dbReference>
<protein>
    <recommendedName>
        <fullName evidence="6">Protein pelota homolog</fullName>
    </recommendedName>
</protein>
<keyword evidence="4 6" id="KW-0963">Cytoplasm</keyword>
<reference evidence="9" key="1">
    <citation type="submission" date="2017-01" db="EMBL/GenBank/DDBJ databases">
        <title>Comparative genomics of anhydrobiosis in the tardigrade Hypsibius dujardini.</title>
        <authorList>
            <person name="Yoshida Y."/>
            <person name="Koutsovoulos G."/>
            <person name="Laetsch D."/>
            <person name="Stevens L."/>
            <person name="Kumar S."/>
            <person name="Horikawa D."/>
            <person name="Ishino K."/>
            <person name="Komine S."/>
            <person name="Tomita M."/>
            <person name="Blaxter M."/>
            <person name="Arakawa K."/>
        </authorList>
    </citation>
    <scope>NUCLEOTIDE SEQUENCE [LARGE SCALE GENOMIC DNA]</scope>
    <source>
        <strain evidence="9">Z151</strain>
    </source>
</reference>
<dbReference type="InterPro" id="IPR029064">
    <property type="entry name" value="Ribosomal_eL30-like_sf"/>
</dbReference>
<dbReference type="OrthoDB" id="10249111at2759"/>
<comment type="subcellular location">
    <subcellularLocation>
        <location evidence="2 6">Cytoplasm</location>
    </subcellularLocation>
</comment>
<dbReference type="SMART" id="SM01194">
    <property type="entry name" value="eRF1_1"/>
    <property type="match status" value="1"/>
</dbReference>
<sequence length="385" mass="43065">MKLISRNIDKFGSGTVSVTPEEAEDMWQAYNLIAEGDHVKASTIRKVNLESATGTSSSTRVRTTLTIEVQGVEFDTQASMLRVKGKNMAENDYVKMGAYHTVDLELNRKFSITKDVWDSVSLERLEFACDVAQHADLAAVVMQEGLSNVCLITPAMTTVRAKIDVSIPRKRKGNIAQHEKGMNKFFDAVIQAIIRHINFDVVKCVLLASPGFIKDQLFDYMMQWAAKMDEKKVLDNKSKFVLAHCSSGFKHSVKELLADPNLATRLSETKAAGEVRALESFYQMMHSEPARAYYGIVHVEKANETQAIELLLISDELFRSSDINQRKRYVKLVEAVKDYSGTVKIFSSMHVSGEQLGQLSGIAAILRFPMPEIEDDDKEDGHTSD</sequence>
<accession>A0A9X6RJH2</accession>
<dbReference type="Pfam" id="PF03465">
    <property type="entry name" value="eRF1_3"/>
    <property type="match status" value="1"/>
</dbReference>
<dbReference type="GO" id="GO:0032790">
    <property type="term" value="P:ribosome disassembly"/>
    <property type="evidence" value="ECO:0007669"/>
    <property type="project" value="TreeGrafter"/>
</dbReference>
<evidence type="ECO:0000256" key="5">
    <source>
        <dbReference type="ARBA" id="ARBA00022723"/>
    </source>
</evidence>
<dbReference type="InterPro" id="IPR005142">
    <property type="entry name" value="eRF1_3"/>
</dbReference>
<comment type="caution">
    <text evidence="8">The sequence shown here is derived from an EMBL/GenBank/DDBJ whole genome shotgun (WGS) entry which is preliminary data.</text>
</comment>
<comment type="similarity">
    <text evidence="3 6">Belongs to the eukaryotic release factor 1 family. Pelota subfamily.</text>
</comment>
<dbReference type="EMBL" id="MTYJ01000181">
    <property type="protein sequence ID" value="OWA50088.1"/>
    <property type="molecule type" value="Genomic_DNA"/>
</dbReference>
<evidence type="ECO:0000256" key="3">
    <source>
        <dbReference type="ARBA" id="ARBA00009504"/>
    </source>
</evidence>
<dbReference type="Gene3D" id="3.30.420.60">
    <property type="entry name" value="eRF1 domain 2"/>
    <property type="match status" value="1"/>
</dbReference>
<dbReference type="FunFam" id="2.30.30.870:FF:000001">
    <property type="entry name" value="Protein pelota homolog"/>
    <property type="match status" value="1"/>
</dbReference>
<evidence type="ECO:0000313" key="9">
    <source>
        <dbReference type="Proteomes" id="UP000192578"/>
    </source>
</evidence>
<dbReference type="Proteomes" id="UP000192578">
    <property type="component" value="Unassembled WGS sequence"/>
</dbReference>
<dbReference type="PANTHER" id="PTHR10853">
    <property type="entry name" value="PELOTA"/>
    <property type="match status" value="1"/>
</dbReference>
<dbReference type="GO" id="GO:0070651">
    <property type="term" value="P:nonfunctional rRNA decay"/>
    <property type="evidence" value="ECO:0007669"/>
    <property type="project" value="TreeGrafter"/>
</dbReference>
<dbReference type="GO" id="GO:0070966">
    <property type="term" value="P:nuclear-transcribed mRNA catabolic process, no-go decay"/>
    <property type="evidence" value="ECO:0007669"/>
    <property type="project" value="InterPro"/>
</dbReference>
<dbReference type="Pfam" id="PF26356">
    <property type="entry name" value="Pelota_N"/>
    <property type="match status" value="1"/>
</dbReference>
<dbReference type="PANTHER" id="PTHR10853:SF0">
    <property type="entry name" value="PROTEIN PELOTA HOMOLOG"/>
    <property type="match status" value="1"/>
</dbReference>
<evidence type="ECO:0000256" key="4">
    <source>
        <dbReference type="ARBA" id="ARBA00022490"/>
    </source>
</evidence>
<dbReference type="InterPro" id="IPR042226">
    <property type="entry name" value="eFR1_2_sf"/>
</dbReference>
<feature type="domain" description="eRF1/Pelota-like N-terminal" evidence="7">
    <location>
        <begin position="1"/>
        <end position="130"/>
    </location>
</feature>
<evidence type="ECO:0000313" key="8">
    <source>
        <dbReference type="EMBL" id="OWA50088.1"/>
    </source>
</evidence>
<proteinExistence type="inferred from homology"/>
<dbReference type="InterPro" id="IPR038069">
    <property type="entry name" value="Pelota/DOM34_N"/>
</dbReference>
<dbReference type="GO" id="GO:0070481">
    <property type="term" value="P:nuclear-transcribed mRNA catabolic process, non-stop decay"/>
    <property type="evidence" value="ECO:0007669"/>
    <property type="project" value="InterPro"/>
</dbReference>
<dbReference type="GO" id="GO:0071025">
    <property type="term" value="P:RNA surveillance"/>
    <property type="evidence" value="ECO:0007669"/>
    <property type="project" value="InterPro"/>
</dbReference>
<evidence type="ECO:0000256" key="1">
    <source>
        <dbReference type="ARBA" id="ARBA00001968"/>
    </source>
</evidence>
<comment type="function">
    <text evidence="6">Component of the Pelota-HBS1L complex, a complex that recognizes stalled ribosomes and triggers the No-Go Decay (NGD) pathway. In the Pelota-HBS1L complex, pelo recognizes ribosomes stalled at the 3' end of an mRNA and engages stalled ribosomes by destabilizing mRNA in the mRNA channel.</text>
</comment>
<dbReference type="InterPro" id="IPR005141">
    <property type="entry name" value="eRF1_2"/>
</dbReference>
<dbReference type="SUPFAM" id="SSF53137">
    <property type="entry name" value="Translational machinery components"/>
    <property type="match status" value="1"/>
</dbReference>
<name>A0A9X6RJH2_HYPEX</name>
<organism evidence="8 9">
    <name type="scientific">Hypsibius exemplaris</name>
    <name type="common">Freshwater tardigrade</name>
    <dbReference type="NCBI Taxonomy" id="2072580"/>
    <lineage>
        <taxon>Eukaryota</taxon>
        <taxon>Metazoa</taxon>
        <taxon>Ecdysozoa</taxon>
        <taxon>Tardigrada</taxon>
        <taxon>Eutardigrada</taxon>
        <taxon>Parachela</taxon>
        <taxon>Hypsibioidea</taxon>
        <taxon>Hypsibiidae</taxon>
        <taxon>Hypsibius</taxon>
    </lineage>
</organism>
<evidence type="ECO:0000256" key="6">
    <source>
        <dbReference type="RuleBase" id="RU362019"/>
    </source>
</evidence>
<comment type="cofactor">
    <cofactor evidence="1 6">
        <name>a divalent metal cation</name>
        <dbReference type="ChEBI" id="CHEBI:60240"/>
    </cofactor>
</comment>
<dbReference type="InterPro" id="IPR005140">
    <property type="entry name" value="eRF1_Pelota-like_N"/>
</dbReference>
<gene>
    <name evidence="8" type="ORF">BV898_14614</name>
</gene>
<evidence type="ECO:0000259" key="7">
    <source>
        <dbReference type="SMART" id="SM01194"/>
    </source>
</evidence>
<dbReference type="GO" id="GO:0005737">
    <property type="term" value="C:cytoplasm"/>
    <property type="evidence" value="ECO:0007669"/>
    <property type="project" value="UniProtKB-SubCell"/>
</dbReference>
<dbReference type="NCBIfam" id="TIGR00111">
    <property type="entry name" value="pelota"/>
    <property type="match status" value="1"/>
</dbReference>
<dbReference type="SUPFAM" id="SSF159065">
    <property type="entry name" value="Dom34/Pelota N-terminal domain-like"/>
    <property type="match status" value="1"/>
</dbReference>
<dbReference type="SUPFAM" id="SSF55315">
    <property type="entry name" value="L30e-like"/>
    <property type="match status" value="1"/>
</dbReference>
<dbReference type="Gene3D" id="2.30.30.870">
    <property type="entry name" value="Pelota, domain A"/>
    <property type="match status" value="1"/>
</dbReference>
<dbReference type="FunFam" id="3.30.1330.30:FF:000008">
    <property type="entry name" value="Protein pelota homolog"/>
    <property type="match status" value="1"/>
</dbReference>
<keyword evidence="5 6" id="KW-0479">Metal-binding</keyword>
<dbReference type="AlphaFoldDB" id="A0A9X6RJH2"/>
<dbReference type="FunFam" id="3.30.420.60:FF:000002">
    <property type="entry name" value="Protein pelota homolog"/>
    <property type="match status" value="1"/>
</dbReference>
<dbReference type="InterPro" id="IPR004405">
    <property type="entry name" value="TF_pelota"/>
</dbReference>
<dbReference type="Pfam" id="PF03464">
    <property type="entry name" value="eRF1_2"/>
    <property type="match status" value="1"/>
</dbReference>
<dbReference type="InterPro" id="IPR058547">
    <property type="entry name" value="Pelota_N"/>
</dbReference>
<dbReference type="GO" id="GO:0046872">
    <property type="term" value="F:metal ion binding"/>
    <property type="evidence" value="ECO:0007669"/>
    <property type="project" value="UniProtKB-KW"/>
</dbReference>